<reference evidence="1" key="1">
    <citation type="submission" date="2022-11" db="EMBL/GenBank/DDBJ databases">
        <title>Chromosome-level genome of Pogonophryne albipinna.</title>
        <authorList>
            <person name="Jo E."/>
        </authorList>
    </citation>
    <scope>NUCLEOTIDE SEQUENCE</scope>
    <source>
        <strain evidence="1">SGF0006</strain>
        <tissue evidence="1">Muscle</tissue>
    </source>
</reference>
<gene>
    <name evidence="1" type="ORF">JOQ06_005991</name>
</gene>
<protein>
    <submittedName>
        <fullName evidence="1">Uncharacterized protein</fullName>
    </submittedName>
</protein>
<dbReference type="Proteomes" id="UP001219934">
    <property type="component" value="Unassembled WGS sequence"/>
</dbReference>
<dbReference type="EMBL" id="JAPTMU010000005">
    <property type="protein sequence ID" value="KAJ4943491.1"/>
    <property type="molecule type" value="Genomic_DNA"/>
</dbReference>
<name>A0AAD6BJW6_9TELE</name>
<organism evidence="1 2">
    <name type="scientific">Pogonophryne albipinna</name>
    <dbReference type="NCBI Taxonomy" id="1090488"/>
    <lineage>
        <taxon>Eukaryota</taxon>
        <taxon>Metazoa</taxon>
        <taxon>Chordata</taxon>
        <taxon>Craniata</taxon>
        <taxon>Vertebrata</taxon>
        <taxon>Euteleostomi</taxon>
        <taxon>Actinopterygii</taxon>
        <taxon>Neopterygii</taxon>
        <taxon>Teleostei</taxon>
        <taxon>Neoteleostei</taxon>
        <taxon>Acanthomorphata</taxon>
        <taxon>Eupercaria</taxon>
        <taxon>Perciformes</taxon>
        <taxon>Notothenioidei</taxon>
        <taxon>Pogonophryne</taxon>
    </lineage>
</organism>
<sequence>MDEGGGEEKEKEGGESVIGFQEHPVNFHHLDLLRKKVLGPVEVETDVRPALQRVIFNVVNFSKTKSLYRDGMSPVVKSTSRPKCTVPSKRHHVSCTYGAIFNCLGFPTPQLTLFVSPQSGQDAFNTTSSI</sequence>
<keyword evidence="2" id="KW-1185">Reference proteome</keyword>
<comment type="caution">
    <text evidence="1">The sequence shown here is derived from an EMBL/GenBank/DDBJ whole genome shotgun (WGS) entry which is preliminary data.</text>
</comment>
<evidence type="ECO:0000313" key="2">
    <source>
        <dbReference type="Proteomes" id="UP001219934"/>
    </source>
</evidence>
<dbReference type="AlphaFoldDB" id="A0AAD6BJW6"/>
<proteinExistence type="predicted"/>
<accession>A0AAD6BJW6</accession>
<evidence type="ECO:0000313" key="1">
    <source>
        <dbReference type="EMBL" id="KAJ4943491.1"/>
    </source>
</evidence>